<dbReference type="PROSITE" id="PS51387">
    <property type="entry name" value="FAD_PCMH"/>
    <property type="match status" value="1"/>
</dbReference>
<sequence>MLVPKPIVITAVALLSPLLFDGVQGRGLTASNAPQNRTGFPPCDALLATNLSHTVHMPSSPLYSFLVNNGSYAIDTRKQPWCFVLPTTAEEVSETITAIRSAGDGAGDWHVAIRSGGHGGGNQNNVEQGVIINLTQLNRTTYDAETNIASVGTGARWGEVYTELEEHGVLVTGGREAAVGVGGLLLGGGISWYAARYGFSCDSIVNFEVVLANGDIINANATVHSDLFKALKGGSSNFGIVTRFDMEAFPAENLHIERKVMSREQGDKVIDGVVGFTDLDQSFKDNALIAIMTYDPEQERSIITLTTINTKNTSNTTAFDGFKNIPSLAPITRESQSLSQSANRTQLSGQYRSAGAGSLLVVNDPKVIRYAYDQYDDLVKDMKTLLGPKNFTTILDLQPFQSYMSSYGVQKGGNMLGLERDTRNKILLVFGVTLTGLNSEELYPHVYQVVAATNKRIEDFAERVRSLSELRYLPYSDPRQNVIGSYGKANVKHIKEAANKYDPDGFFQEMVPGGFKISRVR</sequence>
<dbReference type="PANTHER" id="PTHR42973">
    <property type="entry name" value="BINDING OXIDOREDUCTASE, PUTATIVE (AFU_ORTHOLOGUE AFUA_1G17690)-RELATED"/>
    <property type="match status" value="1"/>
</dbReference>
<accession>A0A8K0WAC5</accession>
<comment type="caution">
    <text evidence="7">The sequence shown here is derived from an EMBL/GenBank/DDBJ whole genome shotgun (WGS) entry which is preliminary data.</text>
</comment>
<evidence type="ECO:0000256" key="4">
    <source>
        <dbReference type="ARBA" id="ARBA00023002"/>
    </source>
</evidence>
<feature type="signal peptide" evidence="5">
    <location>
        <begin position="1"/>
        <end position="25"/>
    </location>
</feature>
<feature type="domain" description="FAD-binding PCMH-type" evidence="6">
    <location>
        <begin position="76"/>
        <end position="251"/>
    </location>
</feature>
<dbReference type="SUPFAM" id="SSF56176">
    <property type="entry name" value="FAD-binding/transporter-associated domain-like"/>
    <property type="match status" value="1"/>
</dbReference>
<evidence type="ECO:0000256" key="2">
    <source>
        <dbReference type="ARBA" id="ARBA00022630"/>
    </source>
</evidence>
<dbReference type="Pfam" id="PF01565">
    <property type="entry name" value="FAD_binding_4"/>
    <property type="match status" value="1"/>
</dbReference>
<evidence type="ECO:0000256" key="5">
    <source>
        <dbReference type="SAM" id="SignalP"/>
    </source>
</evidence>
<evidence type="ECO:0000313" key="8">
    <source>
        <dbReference type="Proteomes" id="UP000813427"/>
    </source>
</evidence>
<dbReference type="AlphaFoldDB" id="A0A8K0WAC5"/>
<proteinExistence type="inferred from homology"/>
<name>A0A8K0WAC5_9HYPO</name>
<evidence type="ECO:0000259" key="6">
    <source>
        <dbReference type="PROSITE" id="PS51387"/>
    </source>
</evidence>
<feature type="chain" id="PRO_5035475136" evidence="5">
    <location>
        <begin position="26"/>
        <end position="521"/>
    </location>
</feature>
<evidence type="ECO:0000256" key="1">
    <source>
        <dbReference type="ARBA" id="ARBA00005466"/>
    </source>
</evidence>
<dbReference type="EMBL" id="JAGPXF010000005">
    <property type="protein sequence ID" value="KAH7242788.1"/>
    <property type="molecule type" value="Genomic_DNA"/>
</dbReference>
<keyword evidence="3" id="KW-0274">FAD</keyword>
<dbReference type="OrthoDB" id="2151789at2759"/>
<gene>
    <name evidence="7" type="ORF">BKA59DRAFT_530657</name>
</gene>
<dbReference type="PANTHER" id="PTHR42973:SF53">
    <property type="entry name" value="FAD-BINDING PCMH-TYPE DOMAIN-CONTAINING PROTEIN-RELATED"/>
    <property type="match status" value="1"/>
</dbReference>
<dbReference type="InterPro" id="IPR036318">
    <property type="entry name" value="FAD-bd_PCMH-like_sf"/>
</dbReference>
<dbReference type="Proteomes" id="UP000813427">
    <property type="component" value="Unassembled WGS sequence"/>
</dbReference>
<dbReference type="InterPro" id="IPR006094">
    <property type="entry name" value="Oxid_FAD_bind_N"/>
</dbReference>
<dbReference type="GO" id="GO:0016491">
    <property type="term" value="F:oxidoreductase activity"/>
    <property type="evidence" value="ECO:0007669"/>
    <property type="project" value="UniProtKB-KW"/>
</dbReference>
<dbReference type="InterPro" id="IPR050416">
    <property type="entry name" value="FAD-linked_Oxidoreductase"/>
</dbReference>
<dbReference type="InterPro" id="IPR016169">
    <property type="entry name" value="FAD-bd_PCMH_sub2"/>
</dbReference>
<organism evidence="7 8">
    <name type="scientific">Fusarium tricinctum</name>
    <dbReference type="NCBI Taxonomy" id="61284"/>
    <lineage>
        <taxon>Eukaryota</taxon>
        <taxon>Fungi</taxon>
        <taxon>Dikarya</taxon>
        <taxon>Ascomycota</taxon>
        <taxon>Pezizomycotina</taxon>
        <taxon>Sordariomycetes</taxon>
        <taxon>Hypocreomycetidae</taxon>
        <taxon>Hypocreales</taxon>
        <taxon>Nectriaceae</taxon>
        <taxon>Fusarium</taxon>
        <taxon>Fusarium tricinctum species complex</taxon>
    </lineage>
</organism>
<keyword evidence="2" id="KW-0285">Flavoprotein</keyword>
<keyword evidence="8" id="KW-1185">Reference proteome</keyword>
<keyword evidence="5" id="KW-0732">Signal</keyword>
<evidence type="ECO:0000313" key="7">
    <source>
        <dbReference type="EMBL" id="KAH7242788.1"/>
    </source>
</evidence>
<evidence type="ECO:0000256" key="3">
    <source>
        <dbReference type="ARBA" id="ARBA00022827"/>
    </source>
</evidence>
<comment type="similarity">
    <text evidence="1">Belongs to the oxygen-dependent FAD-linked oxidoreductase family.</text>
</comment>
<dbReference type="InterPro" id="IPR016166">
    <property type="entry name" value="FAD-bd_PCMH"/>
</dbReference>
<keyword evidence="4" id="KW-0560">Oxidoreductase</keyword>
<reference evidence="7" key="1">
    <citation type="journal article" date="2021" name="Nat. Commun.">
        <title>Genetic determinants of endophytism in the Arabidopsis root mycobiome.</title>
        <authorList>
            <person name="Mesny F."/>
            <person name="Miyauchi S."/>
            <person name="Thiergart T."/>
            <person name="Pickel B."/>
            <person name="Atanasova L."/>
            <person name="Karlsson M."/>
            <person name="Huettel B."/>
            <person name="Barry K.W."/>
            <person name="Haridas S."/>
            <person name="Chen C."/>
            <person name="Bauer D."/>
            <person name="Andreopoulos W."/>
            <person name="Pangilinan J."/>
            <person name="LaButti K."/>
            <person name="Riley R."/>
            <person name="Lipzen A."/>
            <person name="Clum A."/>
            <person name="Drula E."/>
            <person name="Henrissat B."/>
            <person name="Kohler A."/>
            <person name="Grigoriev I.V."/>
            <person name="Martin F.M."/>
            <person name="Hacquard S."/>
        </authorList>
    </citation>
    <scope>NUCLEOTIDE SEQUENCE</scope>
    <source>
        <strain evidence="7">MPI-SDFR-AT-0068</strain>
    </source>
</reference>
<protein>
    <submittedName>
        <fullName evidence="7">FAD binding domain-containing protein</fullName>
    </submittedName>
</protein>
<dbReference type="GO" id="GO:0071949">
    <property type="term" value="F:FAD binding"/>
    <property type="evidence" value="ECO:0007669"/>
    <property type="project" value="InterPro"/>
</dbReference>
<dbReference type="Gene3D" id="3.30.465.10">
    <property type="match status" value="1"/>
</dbReference>